<name>A0ABD7YHI8_9BURK</name>
<sequence length="884" mass="99027">MLIRVKGRHDGVKAYLEDGRKAGRELDRDELDERVVLDGDLDVTDAIIQMINVAPNVDRYLSITLSFKEDAVDRATLDAVVRDFKSFVFSAYRPDEMNFYAEAHLPRVKSYIDQKTGELVERKPHIHVVIPKLNLVSGMHLEPLGYVKKNLAFIDAIQEHINAQYGLASPKDNRRVELTDASEMLSRYRGDLFKPVGRELKEALLDAVLDRGIERYEDFMTLLAEHGAVRMRNAGSDDEYPNVKPPEAAKGVNLKDFVFSREFIQLSTEEKRAQLSADATANYEDRKAPRATPHEIEVLLDEWSSSRAREVKYLNSGNALQWARYYESSAADRQLMLDELERGFYAQHLREFHDDDTSGFAPLRPDDVERPFDGPFDSPFDDITLSGPPAGFEPGGPGGASIDADDEFGAWADEQEFAPEPFDLVRALSSSAVVRVPEGRTVLLPDHADDYLEPERPVSAYRLRRPRDRDREIARERESTGRVADNAISQRTRDVHERQRERAASGEFGEIRRRLSGERLLAELSHSHGVLPQKYMVVTGKDGGTRIRAGRRHLTVSDFLTKELNLPWREAAPLLKAVYQRQLDGHPIPRVREQPRAALWREYVMEREARGRARQNAWQNQREGERSRRDTIVETFEGKRTALRQDPTMSRATQRQALSAARFSRALDETSLAAAVRHERDALKAQHGPASGPTFTEWLQERAQGGDVAAIAELRRTGKPTEPDRRAVGVVRSPGAVEWRENAIVFGGQDLALSVSAGGSICYSRDGHDLIVDRGNAVDVLAIDWAALEAGLRLSQMKFGRTLELEGSATFQQAAVEVAAAAGLSIQFSDAALNRALTEARHVRIDSHLQAAQPSRVDTAVGSPVAQHIETVDVVPSSQPEMKP</sequence>
<evidence type="ECO:0000259" key="1">
    <source>
        <dbReference type="Pfam" id="PF18821"/>
    </source>
</evidence>
<reference evidence="2 3" key="1">
    <citation type="submission" date="2021-12" db="EMBL/GenBank/DDBJ databases">
        <title>Genomic and phenotypic characterization of three Burkholderia contaminans isolates recovered from different sources.</title>
        <authorList>
            <person name="Lopez De Volder A."/>
            <person name="Fan Y."/>
            <person name="Nunvar J."/>
            <person name="Herrera T."/>
            <person name="Timp W."/>
            <person name="Degrossi J."/>
        </authorList>
    </citation>
    <scope>NUCLEOTIDE SEQUENCE [LARGE SCALE GENOMIC DNA]</scope>
    <source>
        <strain evidence="2 3">LMG 23361</strain>
        <plasmid evidence="2 3">unnamed3</plasmid>
    </source>
</reference>
<evidence type="ECO:0000313" key="2">
    <source>
        <dbReference type="EMBL" id="WFN24044.1"/>
    </source>
</evidence>
<gene>
    <name evidence="2" type="ORF">LXE91_42415</name>
</gene>
<geneLocation type="plasmid" evidence="2 3">
    <name>unnamed3</name>
</geneLocation>
<dbReference type="Pfam" id="PF18821">
    <property type="entry name" value="LPD7"/>
    <property type="match status" value="1"/>
</dbReference>
<protein>
    <recommendedName>
        <fullName evidence="1">Large polyvalent protein-associated domain-containing protein</fullName>
    </recommendedName>
</protein>
<accession>A0ABD7YHI8</accession>
<keyword evidence="2" id="KW-0614">Plasmid</keyword>
<dbReference type="RefSeq" id="WP_143330925.1">
    <property type="nucleotide sequence ID" value="NZ_CABVQO010000033.1"/>
</dbReference>
<proteinExistence type="predicted"/>
<dbReference type="Proteomes" id="UP001220209">
    <property type="component" value="Plasmid unnamed3"/>
</dbReference>
<dbReference type="AlphaFoldDB" id="A0ABD7YHI8"/>
<feature type="domain" description="Large polyvalent protein-associated" evidence="1">
    <location>
        <begin position="758"/>
        <end position="840"/>
    </location>
</feature>
<dbReference type="EMBL" id="CP090645">
    <property type="protein sequence ID" value="WFN24044.1"/>
    <property type="molecule type" value="Genomic_DNA"/>
</dbReference>
<organism evidence="2 3">
    <name type="scientific">Burkholderia contaminans</name>
    <dbReference type="NCBI Taxonomy" id="488447"/>
    <lineage>
        <taxon>Bacteria</taxon>
        <taxon>Pseudomonadati</taxon>
        <taxon>Pseudomonadota</taxon>
        <taxon>Betaproteobacteria</taxon>
        <taxon>Burkholderiales</taxon>
        <taxon>Burkholderiaceae</taxon>
        <taxon>Burkholderia</taxon>
        <taxon>Burkholderia cepacia complex</taxon>
    </lineage>
</organism>
<evidence type="ECO:0000313" key="3">
    <source>
        <dbReference type="Proteomes" id="UP001220209"/>
    </source>
</evidence>
<dbReference type="InterPro" id="IPR040677">
    <property type="entry name" value="LPD7"/>
</dbReference>